<dbReference type="GO" id="GO:0008483">
    <property type="term" value="F:transaminase activity"/>
    <property type="evidence" value="ECO:0007669"/>
    <property type="project" value="UniProtKB-KW"/>
</dbReference>
<keyword evidence="1" id="KW-0808">Transferase</keyword>
<dbReference type="InterPro" id="IPR015424">
    <property type="entry name" value="PyrdxlP-dep_Trfase"/>
</dbReference>
<dbReference type="Proteomes" id="UP001382935">
    <property type="component" value="Chromosome"/>
</dbReference>
<evidence type="ECO:0000313" key="2">
    <source>
        <dbReference type="Proteomes" id="UP001382935"/>
    </source>
</evidence>
<dbReference type="InterPro" id="IPR015422">
    <property type="entry name" value="PyrdxlP-dep_Trfase_small"/>
</dbReference>
<protein>
    <submittedName>
        <fullName evidence="1">Class V aminotransferase</fullName>
    </submittedName>
</protein>
<accession>A0ABZ2FYX4</accession>
<organism evidence="1 2">
    <name type="scientific">Sphingomonas kaistensis</name>
    <dbReference type="NCBI Taxonomy" id="298708"/>
    <lineage>
        <taxon>Bacteria</taxon>
        <taxon>Pseudomonadati</taxon>
        <taxon>Pseudomonadota</taxon>
        <taxon>Alphaproteobacteria</taxon>
        <taxon>Sphingomonadales</taxon>
        <taxon>Sphingomonadaceae</taxon>
        <taxon>Sphingomonas</taxon>
    </lineage>
</organism>
<dbReference type="Gene3D" id="3.40.640.10">
    <property type="entry name" value="Type I PLP-dependent aspartate aminotransferase-like (Major domain)"/>
    <property type="match status" value="1"/>
</dbReference>
<proteinExistence type="predicted"/>
<dbReference type="SUPFAM" id="SSF53383">
    <property type="entry name" value="PLP-dependent transferases"/>
    <property type="match status" value="1"/>
</dbReference>
<evidence type="ECO:0000313" key="1">
    <source>
        <dbReference type="EMBL" id="WWM69830.1"/>
    </source>
</evidence>
<reference evidence="1 2" key="1">
    <citation type="submission" date="2024-02" db="EMBL/GenBank/DDBJ databases">
        <title>Full genome sequence of Sphingomonas kaistensis.</title>
        <authorList>
            <person name="Poletto B.L."/>
            <person name="Silva G."/>
            <person name="Galante D."/>
            <person name="Campos K.R."/>
            <person name="Santos M.B.N."/>
            <person name="Sacchi C.T."/>
        </authorList>
    </citation>
    <scope>NUCLEOTIDE SEQUENCE [LARGE SCALE GENOMIC DNA]</scope>
    <source>
        <strain evidence="1 2">MA4R</strain>
    </source>
</reference>
<dbReference type="RefSeq" id="WP_338502242.1">
    <property type="nucleotide sequence ID" value="NZ_CP145607.1"/>
</dbReference>
<sequence>MSFKHLFTRSLSAAPGRLHMAAHSHHLWPDASFAGQVECWEDAARLADRKWDRVMGELWPEAQAEVAAELGSGRPDAIVFAANTHDFIIRLWAAAPRRTPGPLRVLTTSGEFHSARRQFARWAESGDIALDVLPPEPYDTLAERLAARAGEADLVMVSQLMFGTGRLVPGLDALAAIASPQGPWVVIDGYHSFMAVPEPPGALGKSCFFLAGGYKYAMSGEGLGLMHCPPGFGPRPPITGWYAEFEDLTLPPGQVGYAPDAMRFMGATFDPSALYRFLHIRRMLASEGLTTARISERVRGLKQRLADSLAGTPLCASDLLDPPSGPARFLALRHPKAAEWQQALMAQDCVTDVRGDVLRIGLGLYHDDADLERFADLAADLS</sequence>
<dbReference type="EMBL" id="CP145607">
    <property type="protein sequence ID" value="WWM69830.1"/>
    <property type="molecule type" value="Genomic_DNA"/>
</dbReference>
<dbReference type="Gene3D" id="3.90.1150.10">
    <property type="entry name" value="Aspartate Aminotransferase, domain 1"/>
    <property type="match status" value="1"/>
</dbReference>
<keyword evidence="1" id="KW-0032">Aminotransferase</keyword>
<gene>
    <name evidence="1" type="ORF">V6R86_03770</name>
</gene>
<name>A0ABZ2FYX4_9SPHN</name>
<dbReference type="InterPro" id="IPR015421">
    <property type="entry name" value="PyrdxlP-dep_Trfase_major"/>
</dbReference>
<keyword evidence="2" id="KW-1185">Reference proteome</keyword>